<dbReference type="FunFam" id="2.60.120.260:FF:000149">
    <property type="entry name" value="Leupeptin-inactivating enzyme 1"/>
    <property type="match status" value="1"/>
</dbReference>
<name>A0A514BTL5_9GAMM</name>
<dbReference type="GO" id="GO:0006508">
    <property type="term" value="P:proteolysis"/>
    <property type="evidence" value="ECO:0007669"/>
    <property type="project" value="UniProtKB-KW"/>
</dbReference>
<feature type="region of interest" description="Disordered" evidence="7">
    <location>
        <begin position="31"/>
        <end position="51"/>
    </location>
</feature>
<dbReference type="Pfam" id="PF01483">
    <property type="entry name" value="P_proprotein"/>
    <property type="match status" value="1"/>
</dbReference>
<evidence type="ECO:0000313" key="9">
    <source>
        <dbReference type="EMBL" id="QDH70730.1"/>
    </source>
</evidence>
<dbReference type="PROSITE" id="PS51829">
    <property type="entry name" value="P_HOMO_B"/>
    <property type="match status" value="1"/>
</dbReference>
<keyword evidence="2" id="KW-0964">Secreted</keyword>
<evidence type="ECO:0000256" key="1">
    <source>
        <dbReference type="ARBA" id="ARBA00004613"/>
    </source>
</evidence>
<gene>
    <name evidence="9" type="ORF">FKV23_12045</name>
</gene>
<reference evidence="9 10" key="1">
    <citation type="submission" date="2019-06" db="EMBL/GenBank/DDBJ databases">
        <title>Lysobacter alkalisoli sp. nov. isolated from saline-alkali soil.</title>
        <authorList>
            <person name="Sun J.-Q."/>
            <person name="Xu L."/>
        </authorList>
    </citation>
    <scope>NUCLEOTIDE SEQUENCE [LARGE SCALE GENOMIC DNA]</scope>
    <source>
        <strain evidence="9 10">SJ-36</strain>
    </source>
</reference>
<keyword evidence="5" id="KW-0720">Serine protease</keyword>
<keyword evidence="4" id="KW-0378">Hydrolase</keyword>
<dbReference type="AlphaFoldDB" id="A0A514BTL5"/>
<accession>A0A514BTL5</accession>
<keyword evidence="10" id="KW-1185">Reference proteome</keyword>
<evidence type="ECO:0000259" key="8">
    <source>
        <dbReference type="PROSITE" id="PS51829"/>
    </source>
</evidence>
<dbReference type="EMBL" id="CP041242">
    <property type="protein sequence ID" value="QDH70730.1"/>
    <property type="molecule type" value="Genomic_DNA"/>
</dbReference>
<dbReference type="FunFam" id="2.60.120.380:FF:000013">
    <property type="entry name" value="Alkaline serine protease"/>
    <property type="match status" value="1"/>
</dbReference>
<dbReference type="InterPro" id="IPR013784">
    <property type="entry name" value="Carb-bd-like_fold"/>
</dbReference>
<evidence type="ECO:0000256" key="4">
    <source>
        <dbReference type="ARBA" id="ARBA00022801"/>
    </source>
</evidence>
<dbReference type="InterPro" id="IPR007280">
    <property type="entry name" value="Peptidase_C_arc/bac"/>
</dbReference>
<dbReference type="Gene3D" id="2.60.120.380">
    <property type="match status" value="1"/>
</dbReference>
<dbReference type="Pfam" id="PF13620">
    <property type="entry name" value="CarboxypepD_reg"/>
    <property type="match status" value="1"/>
</dbReference>
<dbReference type="InterPro" id="IPR002884">
    <property type="entry name" value="P_dom"/>
</dbReference>
<keyword evidence="6" id="KW-0865">Zymogen</keyword>
<dbReference type="Gene3D" id="2.60.120.260">
    <property type="entry name" value="Galactose-binding domain-like"/>
    <property type="match status" value="1"/>
</dbReference>
<proteinExistence type="predicted"/>
<dbReference type="InterPro" id="IPR008979">
    <property type="entry name" value="Galactose-bd-like_sf"/>
</dbReference>
<protein>
    <recommendedName>
        <fullName evidence="8">P/Homo B domain-containing protein</fullName>
    </recommendedName>
</protein>
<dbReference type="Gene3D" id="2.60.40.1120">
    <property type="entry name" value="Carboxypeptidase-like, regulatory domain"/>
    <property type="match status" value="1"/>
</dbReference>
<dbReference type="Proteomes" id="UP000317199">
    <property type="component" value="Chromosome"/>
</dbReference>
<comment type="subcellular location">
    <subcellularLocation>
        <location evidence="1">Secreted</location>
    </subcellularLocation>
</comment>
<feature type="domain" description="P/Homo B" evidence="8">
    <location>
        <begin position="845"/>
        <end position="961"/>
    </location>
</feature>
<keyword evidence="3" id="KW-0645">Protease</keyword>
<evidence type="ECO:0000256" key="2">
    <source>
        <dbReference type="ARBA" id="ARBA00022525"/>
    </source>
</evidence>
<dbReference type="OrthoDB" id="9813435at2"/>
<feature type="compositionally biased region" description="Basic residues" evidence="7">
    <location>
        <begin position="31"/>
        <end position="45"/>
    </location>
</feature>
<evidence type="ECO:0000313" key="10">
    <source>
        <dbReference type="Proteomes" id="UP000317199"/>
    </source>
</evidence>
<evidence type="ECO:0000256" key="7">
    <source>
        <dbReference type="SAM" id="MobiDB-lite"/>
    </source>
</evidence>
<organism evidence="9 10">
    <name type="scientific">Marilutibacter alkalisoli</name>
    <dbReference type="NCBI Taxonomy" id="2591633"/>
    <lineage>
        <taxon>Bacteria</taxon>
        <taxon>Pseudomonadati</taxon>
        <taxon>Pseudomonadota</taxon>
        <taxon>Gammaproteobacteria</taxon>
        <taxon>Lysobacterales</taxon>
        <taxon>Lysobacteraceae</taxon>
        <taxon>Marilutibacter</taxon>
    </lineage>
</organism>
<evidence type="ECO:0000256" key="5">
    <source>
        <dbReference type="ARBA" id="ARBA00022825"/>
    </source>
</evidence>
<dbReference type="GO" id="GO:0004252">
    <property type="term" value="F:serine-type endopeptidase activity"/>
    <property type="evidence" value="ECO:0007669"/>
    <property type="project" value="InterPro"/>
</dbReference>
<dbReference type="Pfam" id="PF04151">
    <property type="entry name" value="PPC"/>
    <property type="match status" value="1"/>
</dbReference>
<dbReference type="GO" id="GO:0030246">
    <property type="term" value="F:carbohydrate binding"/>
    <property type="evidence" value="ECO:0007669"/>
    <property type="project" value="InterPro"/>
</dbReference>
<dbReference type="SUPFAM" id="SSF49452">
    <property type="entry name" value="Starch-binding domain-like"/>
    <property type="match status" value="1"/>
</dbReference>
<evidence type="ECO:0000256" key="3">
    <source>
        <dbReference type="ARBA" id="ARBA00022670"/>
    </source>
</evidence>
<dbReference type="GO" id="GO:0005576">
    <property type="term" value="C:extracellular region"/>
    <property type="evidence" value="ECO:0007669"/>
    <property type="project" value="UniProtKB-SubCell"/>
</dbReference>
<evidence type="ECO:0000256" key="6">
    <source>
        <dbReference type="ARBA" id="ARBA00023145"/>
    </source>
</evidence>
<sequence>MPSSARQTPTSCWKAGAGKSVCSDGWCTARPRKSHRRRHPNRRVRHEGTAPDADSPYLLVRQCTCCIHFNLFLGVRVMKFSKALTRVVAASLLLPCVAFAAPPVDKPGNPNPGRPQLGEPVTPHGVNVDLRNMPAAPAWVPGQAIREAHKRQYHPLDKIMPHAPASMPVLEDQLPELQQIWDESAPVRARNRASGGRVNINNGNTGVSPGDPVVAVGSNHVLYGINGSSSNGGTTFTVYDKSGSKLAGPISMSSLAPAGHACRTSWSDPIIMFDRIANRWFMLEMGGGSSNPHLCTYVSKSDDPVSGGWWFYGFSTPSTPDYPHCGVWNNAYVCGTNEGGSGAKVYAFDRERMLTGGTARAAQRFTSIPKLGGYGFQIVTPVTFFGSTAPPAGAPMILARHNDDEAHAGSNADGSKDFIDLFALSVDWDTPSNSSIATLPKIDVTEFNSWFRDYSTFATVPQPNSSSRLDPIREVILNQLVYRNFGTHEAIVGNYATNRDPARSGTVVHAGIRWFELRKSGTSDWSLHQEGTYGPGDSNTHHLMGGVAMDKNGNIGLGYNVTKTSSPVIYPSLRYTGRKASDPLGVMTLAETDIAIGSAAETSGRWGDYHQMTVDPVDDCTFWYVGMYRPSGGWQTRITDFKFDDCGGGGTPTTFSVSGTVTNSSGVGIGGVSVGAGSVSAVTGSNGSYALTNLANGNYTITPTLSGYSFSPTSRSVAVDGANVSGQNFTGTADSGGGNELQKGVAVTGLAASQGNWLHYTMNVPAGASNLSFTISGGTGDADLYVKHGSQPTTSSYDCRPYKNGNEETCSFASPQAGTWHVSLRAYSTFSGVSLIGDYSEGGGSDPQTYTNNTRYDIPDNNNTGVSSPITVSGRSGNAPSNTPVAVDIVHTYKGDLIVDLIAPDGSVYNLHNRSGGSADNINTTYTVNLSSEPLNGTWLLRARDRASQDIGYINSWSITF</sequence>
<dbReference type="KEGG" id="lyj:FKV23_12045"/>
<dbReference type="SUPFAM" id="SSF49785">
    <property type="entry name" value="Galactose-binding domain-like"/>
    <property type="match status" value="1"/>
</dbReference>